<dbReference type="AlphaFoldDB" id="A0A8X6T5K3"/>
<sequence>MLRSCRRQTNEILVVWVELLRRGVRILSKGKRALQGKRVARSEGESDKSPDVATLAEGVQRCEAVHQER</sequence>
<gene>
    <name evidence="1" type="ORF">NPIL_334331</name>
</gene>
<dbReference type="Proteomes" id="UP000887013">
    <property type="component" value="Unassembled WGS sequence"/>
</dbReference>
<name>A0A8X6T5K3_NEPPI</name>
<evidence type="ECO:0000313" key="1">
    <source>
        <dbReference type="EMBL" id="GFS81229.1"/>
    </source>
</evidence>
<comment type="caution">
    <text evidence="1">The sequence shown here is derived from an EMBL/GenBank/DDBJ whole genome shotgun (WGS) entry which is preliminary data.</text>
</comment>
<reference evidence="1" key="1">
    <citation type="submission" date="2020-08" db="EMBL/GenBank/DDBJ databases">
        <title>Multicomponent nature underlies the extraordinary mechanical properties of spider dragline silk.</title>
        <authorList>
            <person name="Kono N."/>
            <person name="Nakamura H."/>
            <person name="Mori M."/>
            <person name="Yoshida Y."/>
            <person name="Ohtoshi R."/>
            <person name="Malay A.D."/>
            <person name="Moran D.A.P."/>
            <person name="Tomita M."/>
            <person name="Numata K."/>
            <person name="Arakawa K."/>
        </authorList>
    </citation>
    <scope>NUCLEOTIDE SEQUENCE</scope>
</reference>
<evidence type="ECO:0000313" key="2">
    <source>
        <dbReference type="Proteomes" id="UP000887013"/>
    </source>
</evidence>
<proteinExistence type="predicted"/>
<dbReference type="EMBL" id="BMAW01051575">
    <property type="protein sequence ID" value="GFS81229.1"/>
    <property type="molecule type" value="Genomic_DNA"/>
</dbReference>
<keyword evidence="2" id="KW-1185">Reference proteome</keyword>
<accession>A0A8X6T5K3</accession>
<protein>
    <submittedName>
        <fullName evidence="1">Uncharacterized protein</fullName>
    </submittedName>
</protein>
<organism evidence="1 2">
    <name type="scientific">Nephila pilipes</name>
    <name type="common">Giant wood spider</name>
    <name type="synonym">Nephila maculata</name>
    <dbReference type="NCBI Taxonomy" id="299642"/>
    <lineage>
        <taxon>Eukaryota</taxon>
        <taxon>Metazoa</taxon>
        <taxon>Ecdysozoa</taxon>
        <taxon>Arthropoda</taxon>
        <taxon>Chelicerata</taxon>
        <taxon>Arachnida</taxon>
        <taxon>Araneae</taxon>
        <taxon>Araneomorphae</taxon>
        <taxon>Entelegynae</taxon>
        <taxon>Araneoidea</taxon>
        <taxon>Nephilidae</taxon>
        <taxon>Nephila</taxon>
    </lineage>
</organism>